<evidence type="ECO:0000313" key="2">
    <source>
        <dbReference type="Proteomes" id="UP001172386"/>
    </source>
</evidence>
<proteinExistence type="predicted"/>
<reference evidence="1" key="1">
    <citation type="submission" date="2022-10" db="EMBL/GenBank/DDBJ databases">
        <title>Culturing micro-colonial fungi from biological soil crusts in the Mojave desert and describing Neophaeococcomyces mojavensis, and introducing the new genera and species Taxawa tesnikishii.</title>
        <authorList>
            <person name="Kurbessoian T."/>
            <person name="Stajich J.E."/>
        </authorList>
    </citation>
    <scope>NUCLEOTIDE SEQUENCE</scope>
    <source>
        <strain evidence="1">JES_112</strain>
    </source>
</reference>
<keyword evidence="2" id="KW-1185">Reference proteome</keyword>
<protein>
    <submittedName>
        <fullName evidence="1">Uncharacterized protein</fullName>
    </submittedName>
</protein>
<accession>A0ACC3ABP8</accession>
<sequence>MIRTWLGTHHIQYTPSIQKAPVRRYLSHFRVIKHTIRAQHTRDRTAATELGRQNDLRLAVKQYVPHDNASPSPSDVTIIGAHANAFPKEMYEPLWDDIYEGLRAVGRNIRGIWVADVVNQGMSGRINAEVLGPDPSWWDHARDLLFMINHFQDDIPQPLVGVGHSMGGFHLAHLSLLHPRLMRSLVLIDPVIQKDNPSTFYARASTYRRDTWPSRAIAAEKFRASKFYQKWDSRVLDKWIEYGLTEIHDSADSIHADERPVTLTTLPAQEVFTFLRPAYDDPRMLAEHEQIQKDMHPDDIDMNDNFYRPEPPSMLRKLPEIKPSVLYVFGRKSELSSSEARKTKVGLTGTEYCGNGGATKGRVQEVVLDCGHLVPMEKVKETAEGSVEFVDQELKRWEARQESDTQKWQVLTRQQRTEIGKLWKEKTGPPRARDDKKPNA</sequence>
<comment type="caution">
    <text evidence="1">The sequence shown here is derived from an EMBL/GenBank/DDBJ whole genome shotgun (WGS) entry which is preliminary data.</text>
</comment>
<evidence type="ECO:0000313" key="1">
    <source>
        <dbReference type="EMBL" id="KAJ9658589.1"/>
    </source>
</evidence>
<dbReference type="EMBL" id="JAPDRQ010000049">
    <property type="protein sequence ID" value="KAJ9658589.1"/>
    <property type="molecule type" value="Genomic_DNA"/>
</dbReference>
<gene>
    <name evidence="1" type="ORF">H2198_003607</name>
</gene>
<name>A0ACC3ABP8_9EURO</name>
<organism evidence="1 2">
    <name type="scientific">Neophaeococcomyces mojaviensis</name>
    <dbReference type="NCBI Taxonomy" id="3383035"/>
    <lineage>
        <taxon>Eukaryota</taxon>
        <taxon>Fungi</taxon>
        <taxon>Dikarya</taxon>
        <taxon>Ascomycota</taxon>
        <taxon>Pezizomycotina</taxon>
        <taxon>Eurotiomycetes</taxon>
        <taxon>Chaetothyriomycetidae</taxon>
        <taxon>Chaetothyriales</taxon>
        <taxon>Chaetothyriales incertae sedis</taxon>
        <taxon>Neophaeococcomyces</taxon>
    </lineage>
</organism>
<dbReference type="Proteomes" id="UP001172386">
    <property type="component" value="Unassembled WGS sequence"/>
</dbReference>